<gene>
    <name evidence="2" type="ORF">EGN73_18925</name>
</gene>
<organism evidence="2 3">
    <name type="scientific">Arthrospiribacter ruber</name>
    <dbReference type="NCBI Taxonomy" id="2487934"/>
    <lineage>
        <taxon>Bacteria</taxon>
        <taxon>Pseudomonadati</taxon>
        <taxon>Bacteroidota</taxon>
        <taxon>Cytophagia</taxon>
        <taxon>Cytophagales</taxon>
        <taxon>Cyclobacteriaceae</taxon>
        <taxon>Arthrospiribacter</taxon>
    </lineage>
</organism>
<evidence type="ECO:0000313" key="3">
    <source>
        <dbReference type="Proteomes" id="UP000727490"/>
    </source>
</evidence>
<keyword evidence="3" id="KW-1185">Reference proteome</keyword>
<accession>A0A951MFG4</accession>
<dbReference type="Proteomes" id="UP000727490">
    <property type="component" value="Unassembled WGS sequence"/>
</dbReference>
<keyword evidence="1" id="KW-0732">Signal</keyword>
<reference evidence="2 3" key="1">
    <citation type="journal article" date="2020" name="Syst. Appl. Microbiol.">
        <title>Arthrospiribacter ruber gen. nov., sp. nov., a novel bacterium isolated from Arthrospira cultures.</title>
        <authorList>
            <person name="Waleron M."/>
            <person name="Misztak A."/>
            <person name="Waleron M.M."/>
            <person name="Furmaniak M."/>
            <person name="Mrozik A."/>
            <person name="Waleron K."/>
        </authorList>
    </citation>
    <scope>NUCLEOTIDE SEQUENCE [LARGE SCALE GENOMIC DNA]</scope>
    <source>
        <strain evidence="2 3">DPMB0001</strain>
    </source>
</reference>
<dbReference type="EMBL" id="RPHB01000010">
    <property type="protein sequence ID" value="MBW3469872.1"/>
    <property type="molecule type" value="Genomic_DNA"/>
</dbReference>
<sequence>MKKLLTICLMLVIAQGHAQDIFKETLFSADLVMDNREFISLTDQQAENIKKIHNQNAGAFKSLKWDLDNENERLKKMLSAKRIDQNAVQRQMDLVLSLENQLKIKQLNTLVAIKNELTESQQEELKILRYSPVNDRKLFGTVNKGNEKTVATSKAQGGTGVVSITSGIEGEPVIIVKQGSKEKKFKRSDTIGLDQKSIETVSVIKGSSAWELYGAEGKNGVVVITLKKEADFNFEE</sequence>
<name>A0A951MFG4_9BACT</name>
<feature type="chain" id="PRO_5037601803" description="TonB-dependent receptor plug domain-containing protein" evidence="1">
    <location>
        <begin position="19"/>
        <end position="236"/>
    </location>
</feature>
<evidence type="ECO:0000256" key="1">
    <source>
        <dbReference type="SAM" id="SignalP"/>
    </source>
</evidence>
<proteinExistence type="predicted"/>
<protein>
    <recommendedName>
        <fullName evidence="4">TonB-dependent receptor plug domain-containing protein</fullName>
    </recommendedName>
</protein>
<feature type="signal peptide" evidence="1">
    <location>
        <begin position="1"/>
        <end position="18"/>
    </location>
</feature>
<evidence type="ECO:0000313" key="2">
    <source>
        <dbReference type="EMBL" id="MBW3469872.1"/>
    </source>
</evidence>
<evidence type="ECO:0008006" key="4">
    <source>
        <dbReference type="Google" id="ProtNLM"/>
    </source>
</evidence>
<dbReference type="AlphaFoldDB" id="A0A951MFG4"/>
<dbReference type="RefSeq" id="WP_219293274.1">
    <property type="nucleotide sequence ID" value="NZ_RPHB01000010.1"/>
</dbReference>
<comment type="caution">
    <text evidence="2">The sequence shown here is derived from an EMBL/GenBank/DDBJ whole genome shotgun (WGS) entry which is preliminary data.</text>
</comment>